<dbReference type="EMBL" id="JADLQX010000022">
    <property type="protein sequence ID" value="MBF6300970.1"/>
    <property type="molecule type" value="Genomic_DNA"/>
</dbReference>
<organism evidence="1 2">
    <name type="scientific">Nocardia amamiensis</name>
    <dbReference type="NCBI Taxonomy" id="404578"/>
    <lineage>
        <taxon>Bacteria</taxon>
        <taxon>Bacillati</taxon>
        <taxon>Actinomycetota</taxon>
        <taxon>Actinomycetes</taxon>
        <taxon>Mycobacteriales</taxon>
        <taxon>Nocardiaceae</taxon>
        <taxon>Nocardia</taxon>
    </lineage>
</organism>
<sequence length="79" mass="9244">MRKKVVDALHQDFNRWSELVDRAAHADNEVERERPALAAAELETKWIRTAADDWRTLHDQWCAKIDRTQARVNSAYALL</sequence>
<proteinExistence type="predicted"/>
<evidence type="ECO:0000313" key="1">
    <source>
        <dbReference type="EMBL" id="MBF6300970.1"/>
    </source>
</evidence>
<gene>
    <name evidence="1" type="ORF">IU459_25990</name>
</gene>
<evidence type="ECO:0000313" key="2">
    <source>
        <dbReference type="Proteomes" id="UP000702209"/>
    </source>
</evidence>
<protein>
    <submittedName>
        <fullName evidence="1">Uncharacterized protein</fullName>
    </submittedName>
</protein>
<keyword evidence="2" id="KW-1185">Reference proteome</keyword>
<dbReference type="RefSeq" id="WP_195132190.1">
    <property type="nucleotide sequence ID" value="NZ_JADLQX010000022.1"/>
</dbReference>
<comment type="caution">
    <text evidence="1">The sequence shown here is derived from an EMBL/GenBank/DDBJ whole genome shotgun (WGS) entry which is preliminary data.</text>
</comment>
<reference evidence="1 2" key="1">
    <citation type="submission" date="2020-10" db="EMBL/GenBank/DDBJ databases">
        <title>Identification of Nocardia species via Next-generation sequencing and recognition of intraspecies genetic diversity.</title>
        <authorList>
            <person name="Li P."/>
            <person name="Li P."/>
            <person name="Lu B."/>
        </authorList>
    </citation>
    <scope>NUCLEOTIDE SEQUENCE [LARGE SCALE GENOMIC DNA]</scope>
    <source>
        <strain evidence="1 2">BJ06-0157</strain>
    </source>
</reference>
<accession>A0ABS0CWJ5</accession>
<name>A0ABS0CWJ5_9NOCA</name>
<dbReference type="Proteomes" id="UP000702209">
    <property type="component" value="Unassembled WGS sequence"/>
</dbReference>